<reference evidence="2 3" key="1">
    <citation type="submission" date="2016-10" db="EMBL/GenBank/DDBJ databases">
        <authorList>
            <person name="de Groot N.N."/>
        </authorList>
    </citation>
    <scope>NUCLEOTIDE SEQUENCE [LARGE SCALE GENOMIC DNA]</scope>
    <source>
        <strain evidence="2 3">DSM 26915</strain>
    </source>
</reference>
<dbReference type="InterPro" id="IPR012433">
    <property type="entry name" value="Imm11"/>
</dbReference>
<dbReference type="EMBL" id="FNUZ01000005">
    <property type="protein sequence ID" value="SEG50847.1"/>
    <property type="molecule type" value="Genomic_DNA"/>
</dbReference>
<protein>
    <recommendedName>
        <fullName evidence="1">Immunity MXAN-0049 protein domain-containing protein</fullName>
    </recommendedName>
</protein>
<dbReference type="Pfam" id="PF07791">
    <property type="entry name" value="Imm11"/>
    <property type="match status" value="1"/>
</dbReference>
<dbReference type="Proteomes" id="UP000236752">
    <property type="component" value="Unassembled WGS sequence"/>
</dbReference>
<evidence type="ECO:0000313" key="3">
    <source>
        <dbReference type="Proteomes" id="UP000236752"/>
    </source>
</evidence>
<accession>A0A1H6AS03</accession>
<feature type="domain" description="Immunity MXAN-0049 protein" evidence="1">
    <location>
        <begin position="68"/>
        <end position="197"/>
    </location>
</feature>
<keyword evidence="3" id="KW-1185">Reference proteome</keyword>
<sequence>MPWVLDAETGRDQFEIAGRWHPEHDLSRAFVDFHRLPEGVEAPVHVLLTSAPERLPEYTALLNRQIFAGLKARDLLEKFLANEVQFTDAIVTMPDGSVYGESVFLVTFGDGVYVDDGIVVEESDVTPSSITHVQAPDGRSIPLPPRLDVTKYPPRLMWHRSAVGDRHIWIDKRLRNRVVASDDLYQAMKDAGITGFQAQESLFKRTH</sequence>
<dbReference type="OrthoDB" id="8660107at2"/>
<name>A0A1H6AS03_9RHOB</name>
<proteinExistence type="predicted"/>
<evidence type="ECO:0000313" key="2">
    <source>
        <dbReference type="EMBL" id="SEG50847.1"/>
    </source>
</evidence>
<dbReference type="RefSeq" id="WP_103911393.1">
    <property type="nucleotide sequence ID" value="NZ_FNUZ01000005.1"/>
</dbReference>
<organism evidence="2 3">
    <name type="scientific">Thalassococcus halodurans</name>
    <dbReference type="NCBI Taxonomy" id="373675"/>
    <lineage>
        <taxon>Bacteria</taxon>
        <taxon>Pseudomonadati</taxon>
        <taxon>Pseudomonadota</taxon>
        <taxon>Alphaproteobacteria</taxon>
        <taxon>Rhodobacterales</taxon>
        <taxon>Roseobacteraceae</taxon>
        <taxon>Thalassococcus</taxon>
    </lineage>
</organism>
<gene>
    <name evidence="2" type="ORF">SAMN04488045_3094</name>
</gene>
<evidence type="ECO:0000259" key="1">
    <source>
        <dbReference type="Pfam" id="PF07791"/>
    </source>
</evidence>
<dbReference type="AlphaFoldDB" id="A0A1H6AS03"/>